<keyword evidence="1" id="KW-0472">Membrane</keyword>
<feature type="transmembrane region" description="Helical" evidence="1">
    <location>
        <begin position="131"/>
        <end position="155"/>
    </location>
</feature>
<dbReference type="AlphaFoldDB" id="A0AB39KUL2"/>
<organism evidence="2">
    <name type="scientific">Caulobacter sp. 73W</name>
    <dbReference type="NCBI Taxonomy" id="3161137"/>
    <lineage>
        <taxon>Bacteria</taxon>
        <taxon>Pseudomonadati</taxon>
        <taxon>Pseudomonadota</taxon>
        <taxon>Alphaproteobacteria</taxon>
        <taxon>Caulobacterales</taxon>
        <taxon>Caulobacteraceae</taxon>
        <taxon>Caulobacter</taxon>
    </lineage>
</organism>
<reference evidence="2" key="1">
    <citation type="submission" date="2024-06" db="EMBL/GenBank/DDBJ databases">
        <title>Caulobacter inopinatus, sp. nov.</title>
        <authorList>
            <person name="Donachie S.P."/>
        </authorList>
    </citation>
    <scope>NUCLEOTIDE SEQUENCE</scope>
    <source>
        <strain evidence="2">73W</strain>
    </source>
</reference>
<keyword evidence="1" id="KW-0812">Transmembrane</keyword>
<dbReference type="RefSeq" id="WP_369059813.1">
    <property type="nucleotide sequence ID" value="NZ_CP158375.1"/>
</dbReference>
<evidence type="ECO:0000313" key="2">
    <source>
        <dbReference type="EMBL" id="XDO96921.1"/>
    </source>
</evidence>
<dbReference type="Pfam" id="PF03929">
    <property type="entry name" value="PepSY_TM"/>
    <property type="match status" value="1"/>
</dbReference>
<gene>
    <name evidence="2" type="ORF">ABOZ73_00370</name>
</gene>
<evidence type="ECO:0000256" key="1">
    <source>
        <dbReference type="SAM" id="Phobius"/>
    </source>
</evidence>
<feature type="transmembrane region" description="Helical" evidence="1">
    <location>
        <begin position="176"/>
        <end position="201"/>
    </location>
</feature>
<name>A0AB39KUL2_9CAUL</name>
<feature type="transmembrane region" description="Helical" evidence="1">
    <location>
        <begin position="326"/>
        <end position="347"/>
    </location>
</feature>
<accession>A0AB39KUL2</accession>
<protein>
    <submittedName>
        <fullName evidence="2">PepSY-associated TM helix domain-containing protein</fullName>
    </submittedName>
</protein>
<dbReference type="PANTHER" id="PTHR34219">
    <property type="entry name" value="IRON-REGULATED INNER MEMBRANE PROTEIN-RELATED"/>
    <property type="match status" value="1"/>
</dbReference>
<dbReference type="InterPro" id="IPR005625">
    <property type="entry name" value="PepSY-ass_TM"/>
</dbReference>
<dbReference type="EMBL" id="CP158375">
    <property type="protein sequence ID" value="XDO96921.1"/>
    <property type="molecule type" value="Genomic_DNA"/>
</dbReference>
<proteinExistence type="predicted"/>
<keyword evidence="1" id="KW-1133">Transmembrane helix</keyword>
<dbReference type="PANTHER" id="PTHR34219:SF3">
    <property type="entry name" value="BLL7967 PROTEIN"/>
    <property type="match status" value="1"/>
</dbReference>
<sequence>MHKWTSLVCTLFLLLLCVTGLPLIFAEEIGHLTGAAVEPPPPPAGSQALNVDDLVAQANAKYPSDVPLFFGWDAHSTGVYVNLGAEPSTPPAGMNTVVMDGHTGRDMEAPQFNTGFMYVLLRLHTDLYGGLAGYLFLGVMGLLFVASTVSGVVLYSPFMKKQAFGAFRTDRSRRLAWLDLHNLLGAASIIWVLTVGVTGAINTVAGPLQSAWQADAVSAFAAQYEGRPAPTKLASVDQAIKTAREAEPNMRPAFVAWPGTGYSGDHHYGVFMAGTTPVTAQLYYPVLIDAVTGELTAQPKAPWYITMLLLSQPLHFGNYGGIALKVIWALLDLMVIAILVSGVVLWLRKSGDTKRLDKLKVAHDAKAHA</sequence>